<evidence type="ECO:0000256" key="3">
    <source>
        <dbReference type="PROSITE-ProRule" id="PRU00209"/>
    </source>
</evidence>
<dbReference type="InterPro" id="IPR002547">
    <property type="entry name" value="tRNA-bd_dom"/>
</dbReference>
<reference evidence="5 6" key="2">
    <citation type="submission" date="2008-10" db="EMBL/GenBank/DDBJ databases">
        <title>Draft genome sequence of Anaerococcus hydrogenalis (DSM 7454).</title>
        <authorList>
            <person name="Sudarsanam P."/>
            <person name="Ley R."/>
            <person name="Guruge J."/>
            <person name="Turnbaugh P.J."/>
            <person name="Mahowald M."/>
            <person name="Liep D."/>
            <person name="Gordon J."/>
        </authorList>
    </citation>
    <scope>NUCLEOTIDE SEQUENCE [LARGE SCALE GENOMIC DNA]</scope>
    <source>
        <strain evidence="5 6">DSM 7454</strain>
    </source>
</reference>
<evidence type="ECO:0000256" key="2">
    <source>
        <dbReference type="ARBA" id="ARBA00022884"/>
    </source>
</evidence>
<comment type="caution">
    <text evidence="5">The sequence shown here is derived from an EMBL/GenBank/DDBJ whole genome shotgun (WGS) entry which is preliminary data.</text>
</comment>
<dbReference type="PROSITE" id="PS50886">
    <property type="entry name" value="TRBD"/>
    <property type="match status" value="1"/>
</dbReference>
<name>B6W6E2_9FIRM</name>
<protein>
    <recommendedName>
        <fullName evidence="4">tRNA-binding domain-containing protein</fullName>
    </recommendedName>
</protein>
<dbReference type="STRING" id="561177.ANHYDRO_00122"/>
<dbReference type="GO" id="GO:0000049">
    <property type="term" value="F:tRNA binding"/>
    <property type="evidence" value="ECO:0007669"/>
    <property type="project" value="UniProtKB-UniRule"/>
</dbReference>
<dbReference type="AlphaFoldDB" id="B6W6E2"/>
<keyword evidence="1 3" id="KW-0820">tRNA-binding</keyword>
<accession>B6W6E2</accession>
<evidence type="ECO:0000256" key="1">
    <source>
        <dbReference type="ARBA" id="ARBA00022555"/>
    </source>
</evidence>
<gene>
    <name evidence="5" type="ORF">ANHYDRO_00122</name>
</gene>
<reference evidence="5 6" key="1">
    <citation type="submission" date="2008-09" db="EMBL/GenBank/DDBJ databases">
        <authorList>
            <person name="Fulton L."/>
            <person name="Clifton S."/>
            <person name="Fulton B."/>
            <person name="Xu J."/>
            <person name="Minx P."/>
            <person name="Pepin K.H."/>
            <person name="Johnson M."/>
            <person name="Thiruvilangam P."/>
            <person name="Bhonagiri V."/>
            <person name="Nash W.E."/>
            <person name="Mardis E.R."/>
            <person name="Wilson R.K."/>
        </authorList>
    </citation>
    <scope>NUCLEOTIDE SEQUENCE [LARGE SCALE GENOMIC DNA]</scope>
    <source>
        <strain evidence="5 6">DSM 7454</strain>
    </source>
</reference>
<dbReference type="eggNOG" id="COG0073">
    <property type="taxonomic scope" value="Bacteria"/>
</dbReference>
<evidence type="ECO:0000313" key="5">
    <source>
        <dbReference type="EMBL" id="EEB37090.1"/>
    </source>
</evidence>
<keyword evidence="2 3" id="KW-0694">RNA-binding</keyword>
<dbReference type="InterPro" id="IPR012340">
    <property type="entry name" value="NA-bd_OB-fold"/>
</dbReference>
<dbReference type="SUPFAM" id="SSF50249">
    <property type="entry name" value="Nucleic acid-binding proteins"/>
    <property type="match status" value="1"/>
</dbReference>
<feature type="domain" description="TRNA-binding" evidence="4">
    <location>
        <begin position="1"/>
        <end position="39"/>
    </location>
</feature>
<sequence>MMGIDSEGMIISAICEYDGEEKLNLIMLDDNIPAGSKLY</sequence>
<proteinExistence type="predicted"/>
<dbReference type="EMBL" id="ABXA01000002">
    <property type="protein sequence ID" value="EEB37090.1"/>
    <property type="molecule type" value="Genomic_DNA"/>
</dbReference>
<evidence type="ECO:0000259" key="4">
    <source>
        <dbReference type="PROSITE" id="PS50886"/>
    </source>
</evidence>
<evidence type="ECO:0000313" key="6">
    <source>
        <dbReference type="Proteomes" id="UP000005451"/>
    </source>
</evidence>
<organism evidence="5 6">
    <name type="scientific">Anaerococcus hydrogenalis DSM 7454</name>
    <dbReference type="NCBI Taxonomy" id="561177"/>
    <lineage>
        <taxon>Bacteria</taxon>
        <taxon>Bacillati</taxon>
        <taxon>Bacillota</taxon>
        <taxon>Tissierellia</taxon>
        <taxon>Tissierellales</taxon>
        <taxon>Peptoniphilaceae</taxon>
        <taxon>Anaerococcus</taxon>
    </lineage>
</organism>
<dbReference type="Proteomes" id="UP000005451">
    <property type="component" value="Unassembled WGS sequence"/>
</dbReference>